<protein>
    <submittedName>
        <fullName evidence="4">Cobalt-precorrin 6A reductase</fullName>
    </submittedName>
</protein>
<keyword evidence="2" id="KW-0169">Cobalamin biosynthesis</keyword>
<evidence type="ECO:0000256" key="1">
    <source>
        <dbReference type="ARBA" id="ARBA00004953"/>
    </source>
</evidence>
<evidence type="ECO:0000256" key="2">
    <source>
        <dbReference type="ARBA" id="ARBA00022573"/>
    </source>
</evidence>
<evidence type="ECO:0000256" key="3">
    <source>
        <dbReference type="ARBA" id="ARBA00023002"/>
    </source>
</evidence>
<dbReference type="PANTHER" id="PTHR36925:SF1">
    <property type="entry name" value="COBALT-PRECORRIN-6A REDUCTASE"/>
    <property type="match status" value="1"/>
</dbReference>
<dbReference type="GO" id="GO:0009236">
    <property type="term" value="P:cobalamin biosynthetic process"/>
    <property type="evidence" value="ECO:0007669"/>
    <property type="project" value="UniProtKB-UniPathway"/>
</dbReference>
<dbReference type="Pfam" id="PF02571">
    <property type="entry name" value="CbiJ"/>
    <property type="match status" value="1"/>
</dbReference>
<accession>A0A1M4UT22</accession>
<name>A0A1M4UT22_VIBGA</name>
<dbReference type="UniPathway" id="UPA00148"/>
<dbReference type="Proteomes" id="UP000184159">
    <property type="component" value="Unassembled WGS sequence"/>
</dbReference>
<reference evidence="5" key="1">
    <citation type="submission" date="2016-11" db="EMBL/GenBank/DDBJ databases">
        <authorList>
            <person name="Varghese N."/>
            <person name="Submissions S."/>
        </authorList>
    </citation>
    <scope>NUCLEOTIDE SEQUENCE [LARGE SCALE GENOMIC DNA]</scope>
    <source>
        <strain evidence="5">DSM 21264</strain>
    </source>
</reference>
<dbReference type="NCBIfam" id="TIGR00715">
    <property type="entry name" value="precor6x_red"/>
    <property type="match status" value="1"/>
</dbReference>
<dbReference type="EMBL" id="FQUH01000002">
    <property type="protein sequence ID" value="SHE59828.1"/>
    <property type="molecule type" value="Genomic_DNA"/>
</dbReference>
<dbReference type="PROSITE" id="PS51014">
    <property type="entry name" value="COBK_CBIJ"/>
    <property type="match status" value="1"/>
</dbReference>
<dbReference type="GO" id="GO:0016994">
    <property type="term" value="F:precorrin-6A reductase activity"/>
    <property type="evidence" value="ECO:0007669"/>
    <property type="project" value="InterPro"/>
</dbReference>
<gene>
    <name evidence="4" type="ORF">SAMN02745781_00555</name>
</gene>
<organism evidence="4 5">
    <name type="scientific">Vibrio gazogenes DSM 21264 = NBRC 103151</name>
    <dbReference type="NCBI Taxonomy" id="1123492"/>
    <lineage>
        <taxon>Bacteria</taxon>
        <taxon>Pseudomonadati</taxon>
        <taxon>Pseudomonadota</taxon>
        <taxon>Gammaproteobacteria</taxon>
        <taxon>Vibrionales</taxon>
        <taxon>Vibrionaceae</taxon>
        <taxon>Vibrio</taxon>
    </lineage>
</organism>
<keyword evidence="3" id="KW-0560">Oxidoreductase</keyword>
<dbReference type="RefSeq" id="WP_072955309.1">
    <property type="nucleotide sequence ID" value="NZ_FQUH01000002.1"/>
</dbReference>
<sequence>MSPDHVLVFGGTSDAAILCRMLAQCRIRYTLSVATPTGLAAVQSLGAPVIQGRLDTATMSSWILTHQVDCVIDAAHPYAQQLRETIVAASLKTGCPVIRYERPTPVDVDAHPLLTYVRSIAEACERITPQQQNVLLTTGSKDLARFRQLLSDKTLYARVLPTSEVVAECESLGLSYAQIIAMKGPFSAAMNHALYDMIQPDVVITKESGQAGGFTEKVEPCLSLGIPCIVIQRPPLNFVTHYVETLHDLDACEALFRSWQQKESFDEKSTISD</sequence>
<evidence type="ECO:0000313" key="4">
    <source>
        <dbReference type="EMBL" id="SHE59828.1"/>
    </source>
</evidence>
<evidence type="ECO:0000313" key="5">
    <source>
        <dbReference type="Proteomes" id="UP000184159"/>
    </source>
</evidence>
<dbReference type="PANTHER" id="PTHR36925">
    <property type="entry name" value="COBALT-PRECORRIN-6A REDUCTASE"/>
    <property type="match status" value="1"/>
</dbReference>
<comment type="pathway">
    <text evidence="1">Cofactor biosynthesis; adenosylcobalamin biosynthesis.</text>
</comment>
<dbReference type="InterPro" id="IPR003723">
    <property type="entry name" value="Precorrin-6x_reduct"/>
</dbReference>
<dbReference type="AlphaFoldDB" id="A0A1M4UT22"/>
<proteinExistence type="predicted"/>
<keyword evidence="5" id="KW-1185">Reference proteome</keyword>